<feature type="transmembrane region" description="Helical" evidence="5">
    <location>
        <begin position="29"/>
        <end position="49"/>
    </location>
</feature>
<evidence type="ECO:0000256" key="4">
    <source>
        <dbReference type="ARBA" id="ARBA00023136"/>
    </source>
</evidence>
<reference evidence="7" key="1">
    <citation type="submission" date="2020-07" db="EMBL/GenBank/DDBJ databases">
        <authorList>
            <person name="Tarantini F.S."/>
            <person name="Hong K.W."/>
            <person name="Chan K.G."/>
        </authorList>
    </citation>
    <scope>NUCLEOTIDE SEQUENCE</scope>
    <source>
        <strain evidence="7">32-07</strain>
    </source>
</reference>
<evidence type="ECO:0000313" key="8">
    <source>
        <dbReference type="Proteomes" id="UP001049518"/>
    </source>
</evidence>
<comment type="subcellular location">
    <subcellularLocation>
        <location evidence="1">Membrane</location>
        <topology evidence="1">Multi-pass membrane protein</topology>
    </subcellularLocation>
</comment>
<proteinExistence type="predicted"/>
<dbReference type="InterPro" id="IPR022703">
    <property type="entry name" value="DUF3533"/>
</dbReference>
<feature type="domain" description="DUF3533" evidence="6">
    <location>
        <begin position="229"/>
        <end position="330"/>
    </location>
</feature>
<keyword evidence="8" id="KW-1185">Reference proteome</keyword>
<dbReference type="Pfam" id="PF12051">
    <property type="entry name" value="DUF3533"/>
    <property type="match status" value="1"/>
</dbReference>
<dbReference type="InterPro" id="IPR051328">
    <property type="entry name" value="T7SS_ABC-Transporter"/>
</dbReference>
<keyword evidence="4 5" id="KW-0472">Membrane</keyword>
<evidence type="ECO:0000313" key="7">
    <source>
        <dbReference type="EMBL" id="QXJ26094.1"/>
    </source>
</evidence>
<feature type="transmembrane region" description="Helical" evidence="5">
    <location>
        <begin position="315"/>
        <end position="335"/>
    </location>
</feature>
<dbReference type="EMBL" id="CP059572">
    <property type="protein sequence ID" value="QXJ26094.1"/>
    <property type="molecule type" value="Genomic_DNA"/>
</dbReference>
<protein>
    <submittedName>
        <fullName evidence="7">DUF3533 domain-containing protein</fullName>
    </submittedName>
</protein>
<evidence type="ECO:0000259" key="6">
    <source>
        <dbReference type="Pfam" id="PF12051"/>
    </source>
</evidence>
<feature type="transmembrane region" description="Helical" evidence="5">
    <location>
        <begin position="255"/>
        <end position="276"/>
    </location>
</feature>
<sequence>MSTRAPSDGDPPARGFAAELRDAVTPRSLGLVAGVLALQLGFILSYIGALHSPTPHRIPVAVVAPGSAAGQVVATLDGLKGDPVRARTAASERDARQMIMDRTVDAAIVVDPRGATDTLLVASAGGPAVSTTAEQIATELEGTRHRQARVVDIRPPGAKDGRGLSSFYLILGWVIGGYLAAAILGLAGGARPAGPRRSVIRLGALAACAVVSGLGGVVIAGPVLGALPGHFLALWAVGTLVVFATAAATAAFQTLLGIVGIGVAILLFVVLGNPSAGGVYPRSLLPPFWRAIGEWLPTGAATTAVRNVVYFSGHAIAHALWVLAAYAVAGTAAAIGSSVIRRRRAGTPAAG</sequence>
<keyword evidence="2 5" id="KW-0812">Transmembrane</keyword>
<evidence type="ECO:0000256" key="3">
    <source>
        <dbReference type="ARBA" id="ARBA00022989"/>
    </source>
</evidence>
<dbReference type="PANTHER" id="PTHR43077">
    <property type="entry name" value="TRANSPORT PERMEASE YVFS-RELATED"/>
    <property type="match status" value="1"/>
</dbReference>
<dbReference type="PANTHER" id="PTHR43077:SF10">
    <property type="entry name" value="TRANSPORT PERMEASE PROTEIN"/>
    <property type="match status" value="1"/>
</dbReference>
<name>A0ABX8R756_9ACTN</name>
<accession>A0ABX8R756</accession>
<evidence type="ECO:0000256" key="1">
    <source>
        <dbReference type="ARBA" id="ARBA00004141"/>
    </source>
</evidence>
<keyword evidence="3 5" id="KW-1133">Transmembrane helix</keyword>
<organism evidence="7 8">
    <name type="scientific">Actinomadura graeca</name>
    <dbReference type="NCBI Taxonomy" id="2750812"/>
    <lineage>
        <taxon>Bacteria</taxon>
        <taxon>Bacillati</taxon>
        <taxon>Actinomycetota</taxon>
        <taxon>Actinomycetes</taxon>
        <taxon>Streptosporangiales</taxon>
        <taxon>Thermomonosporaceae</taxon>
        <taxon>Actinomadura</taxon>
    </lineage>
</organism>
<evidence type="ECO:0000256" key="5">
    <source>
        <dbReference type="SAM" id="Phobius"/>
    </source>
</evidence>
<feature type="transmembrane region" description="Helical" evidence="5">
    <location>
        <begin position="230"/>
        <end position="248"/>
    </location>
</feature>
<dbReference type="Proteomes" id="UP001049518">
    <property type="component" value="Chromosome"/>
</dbReference>
<dbReference type="RefSeq" id="WP_231332320.1">
    <property type="nucleotide sequence ID" value="NZ_CP059572.1"/>
</dbReference>
<gene>
    <name evidence="7" type="ORF">AGRA3207_007700</name>
</gene>
<feature type="transmembrane region" description="Helical" evidence="5">
    <location>
        <begin position="199"/>
        <end position="224"/>
    </location>
</feature>
<feature type="transmembrane region" description="Helical" evidence="5">
    <location>
        <begin position="167"/>
        <end position="187"/>
    </location>
</feature>
<evidence type="ECO:0000256" key="2">
    <source>
        <dbReference type="ARBA" id="ARBA00022692"/>
    </source>
</evidence>